<evidence type="ECO:0000313" key="1">
    <source>
        <dbReference type="EMBL" id="KEQ14291.1"/>
    </source>
</evidence>
<accession>A0A081N768</accession>
<organism evidence="1 2">
    <name type="scientific">Endozoicomonas montiporae</name>
    <dbReference type="NCBI Taxonomy" id="1027273"/>
    <lineage>
        <taxon>Bacteria</taxon>
        <taxon>Pseudomonadati</taxon>
        <taxon>Pseudomonadota</taxon>
        <taxon>Gammaproteobacteria</taxon>
        <taxon>Oceanospirillales</taxon>
        <taxon>Endozoicomonadaceae</taxon>
        <taxon>Endozoicomonas</taxon>
    </lineage>
</organism>
<sequence length="402" mass="45958">MDWKQISQVMAMAGMTLDADSEGVWILKQGADGQVFTLFKLIDDIHKRFDQVTDHKADELKRMVVSLLKHQKAEAPALPLELSHQKRDIALLWVAYYQLMNTDVDLVASETINRTVKAYYLHFLRLGLASGLHARISQDLQRVIDAPVSEIPTSYVAGYVYGVRKAFNDLAVIDEKRIALGEEMNEVFSPIEPVEPGKLDRLIRWLNLGSAHYEVAVYRQQRESALGMVEFIDRYKDQPESYGLIVAVNHLRALTGVISLYLNPDTAKYANDRLSGLVVNFNHMKLPVSYNGNSSSNLFKDHQQNSTKDNTKEFFDGFLKHFEEYIIDHFQRIFGSHSNEVLRFLSSEVHGLVYQTESTIESYKANKISPVAVEYMQGRLPMLKTSLAGLNHRILLIFERFR</sequence>
<name>A0A081N768_9GAMM</name>
<protein>
    <submittedName>
        <fullName evidence="1">Uncharacterized protein</fullName>
    </submittedName>
</protein>
<dbReference type="AlphaFoldDB" id="A0A081N768"/>
<dbReference type="EMBL" id="JOKG01000002">
    <property type="protein sequence ID" value="KEQ14291.1"/>
    <property type="molecule type" value="Genomic_DNA"/>
</dbReference>
<gene>
    <name evidence="1" type="ORF">GZ77_07735</name>
</gene>
<reference evidence="1 2" key="1">
    <citation type="submission" date="2014-06" db="EMBL/GenBank/DDBJ databases">
        <title>Whole Genome Sequences of Three Symbiotic Endozoicomonas Bacteria.</title>
        <authorList>
            <person name="Neave M.J."/>
            <person name="Apprill A."/>
            <person name="Voolstra C.R."/>
        </authorList>
    </citation>
    <scope>NUCLEOTIDE SEQUENCE [LARGE SCALE GENOMIC DNA]</scope>
    <source>
        <strain evidence="1 2">LMG 24815</strain>
    </source>
</reference>
<dbReference type="Proteomes" id="UP000028006">
    <property type="component" value="Unassembled WGS sequence"/>
</dbReference>
<keyword evidence="2" id="KW-1185">Reference proteome</keyword>
<comment type="caution">
    <text evidence="1">The sequence shown here is derived from an EMBL/GenBank/DDBJ whole genome shotgun (WGS) entry which is preliminary data.</text>
</comment>
<proteinExistence type="predicted"/>
<evidence type="ECO:0000313" key="2">
    <source>
        <dbReference type="Proteomes" id="UP000028006"/>
    </source>
</evidence>